<protein>
    <submittedName>
        <fullName evidence="3">ABC-2 transporter permease</fullName>
    </submittedName>
</protein>
<dbReference type="RefSeq" id="WP_061295595.1">
    <property type="nucleotide sequence ID" value="NZ_LFOO01000003.1"/>
</dbReference>
<feature type="transmembrane region" description="Helical" evidence="1">
    <location>
        <begin position="148"/>
        <end position="169"/>
    </location>
</feature>
<evidence type="ECO:0000256" key="1">
    <source>
        <dbReference type="SAM" id="Phobius"/>
    </source>
</evidence>
<feature type="transmembrane region" description="Helical" evidence="1">
    <location>
        <begin position="39"/>
        <end position="59"/>
    </location>
</feature>
<keyword evidence="1" id="KW-0812">Transmembrane</keyword>
<keyword evidence="1" id="KW-1133">Transmembrane helix</keyword>
<sequence>MLISLVKKDILLVKKYMLVMMIITIAIPIFIMWRTPEFLGFGAFLISTIFAEFMLYQYVSMTELKYPKADALLCATPYCRRSIVAARYIFLLLIFVYCVLAYSIVSLILPQVKLLSLSNVLAVMLISAILFGVYTPIQYKLGYEKTKYFFSIVIVATPFMLPTLTKLWISLDLSWLSSMPSFVWILIMIAIIILVLSVSVITSIKVYEKKELY</sequence>
<evidence type="ECO:0000313" key="3">
    <source>
        <dbReference type="EMBL" id="NFV04766.1"/>
    </source>
</evidence>
<organism evidence="3">
    <name type="scientific">Clostridium botulinum</name>
    <dbReference type="NCBI Taxonomy" id="1491"/>
    <lineage>
        <taxon>Bacteria</taxon>
        <taxon>Bacillati</taxon>
        <taxon>Bacillota</taxon>
        <taxon>Clostridia</taxon>
        <taxon>Eubacteriales</taxon>
        <taxon>Clostridiaceae</taxon>
        <taxon>Clostridium</taxon>
    </lineage>
</organism>
<name>A0A6G4HHP7_CLOBO</name>
<keyword evidence="1" id="KW-0472">Membrane</keyword>
<feature type="transmembrane region" description="Helical" evidence="1">
    <location>
        <begin position="181"/>
        <end position="204"/>
    </location>
</feature>
<reference evidence="3" key="1">
    <citation type="submission" date="2019-04" db="EMBL/GenBank/DDBJ databases">
        <title>Genome sequencing of Clostridium botulinum Groups I-IV and Clostridium butyricum.</title>
        <authorList>
            <person name="Brunt J."/>
            <person name="Van Vliet A.H.M."/>
            <person name="Stringer S.C."/>
            <person name="Carter A.T."/>
            <person name="Peck M.W."/>
        </authorList>
    </citation>
    <scope>NUCLEOTIDE SEQUENCE</scope>
    <source>
        <strain evidence="3">887</strain>
        <strain evidence="2">IFR 16/362</strain>
    </source>
</reference>
<dbReference type="AlphaFoldDB" id="A0A6G4HHP7"/>
<comment type="caution">
    <text evidence="3">The sequence shown here is derived from an EMBL/GenBank/DDBJ whole genome shotgun (WGS) entry which is preliminary data.</text>
</comment>
<proteinExistence type="predicted"/>
<accession>A0A6G4HHP7</accession>
<gene>
    <name evidence="2" type="ORF">FDF81_00715</name>
    <name evidence="3" type="ORF">FDG08_02725</name>
</gene>
<dbReference type="EMBL" id="SXDO01000001">
    <property type="protein sequence ID" value="NFU26775.1"/>
    <property type="molecule type" value="Genomic_DNA"/>
</dbReference>
<dbReference type="Pfam" id="PF13346">
    <property type="entry name" value="ABC2_membrane_5"/>
    <property type="match status" value="1"/>
</dbReference>
<dbReference type="InterPro" id="IPR025699">
    <property type="entry name" value="ABC2_memb-like"/>
</dbReference>
<feature type="transmembrane region" description="Helical" evidence="1">
    <location>
        <begin position="12"/>
        <end position="33"/>
    </location>
</feature>
<evidence type="ECO:0000313" key="2">
    <source>
        <dbReference type="EMBL" id="NFU26775.1"/>
    </source>
</evidence>
<dbReference type="PANTHER" id="PTHR41309">
    <property type="entry name" value="MEMBRANE PROTEIN-RELATED"/>
    <property type="match status" value="1"/>
</dbReference>
<feature type="transmembrane region" description="Helical" evidence="1">
    <location>
        <begin position="115"/>
        <end position="136"/>
    </location>
</feature>
<feature type="transmembrane region" description="Helical" evidence="1">
    <location>
        <begin position="88"/>
        <end position="109"/>
    </location>
</feature>
<dbReference type="PANTHER" id="PTHR41309:SF2">
    <property type="entry name" value="MEMBRANE PROTEIN"/>
    <property type="match status" value="1"/>
</dbReference>
<dbReference type="EMBL" id="SXEQ01000001">
    <property type="protein sequence ID" value="NFV04766.1"/>
    <property type="molecule type" value="Genomic_DNA"/>
</dbReference>